<dbReference type="SMR" id="B4PZP7"/>
<keyword evidence="4" id="KW-0645">Protease</keyword>
<dbReference type="PANTHER" id="PTHR11733:SF167">
    <property type="entry name" value="FI17812P1-RELATED"/>
    <property type="match status" value="1"/>
</dbReference>
<dbReference type="Pfam" id="PF05649">
    <property type="entry name" value="Peptidase_M13_N"/>
    <property type="match status" value="1"/>
</dbReference>
<accession>B4PZP7</accession>
<evidence type="ECO:0000259" key="11">
    <source>
        <dbReference type="Pfam" id="PF05649"/>
    </source>
</evidence>
<dbReference type="PhylomeDB" id="B4PZP7"/>
<dbReference type="PRINTS" id="PR00786">
    <property type="entry name" value="NEPRILYSIN"/>
</dbReference>
<dbReference type="InterPro" id="IPR042089">
    <property type="entry name" value="Peptidase_M13_dom_2"/>
</dbReference>
<dbReference type="InterPro" id="IPR018497">
    <property type="entry name" value="Peptidase_M13_C"/>
</dbReference>
<keyword evidence="9" id="KW-0732">Signal</keyword>
<evidence type="ECO:0000256" key="8">
    <source>
        <dbReference type="ARBA" id="ARBA00023049"/>
    </source>
</evidence>
<dbReference type="PANTHER" id="PTHR11733">
    <property type="entry name" value="ZINC METALLOPROTEASE FAMILY M13 NEPRILYSIN-RELATED"/>
    <property type="match status" value="1"/>
</dbReference>
<dbReference type="Gene3D" id="1.10.1380.10">
    <property type="entry name" value="Neutral endopeptidase , domain2"/>
    <property type="match status" value="2"/>
</dbReference>
<evidence type="ECO:0000256" key="9">
    <source>
        <dbReference type="SAM" id="SignalP"/>
    </source>
</evidence>
<comment type="cofactor">
    <cofactor evidence="1">
        <name>Zn(2+)</name>
        <dbReference type="ChEBI" id="CHEBI:29105"/>
    </cofactor>
</comment>
<dbReference type="InterPro" id="IPR008753">
    <property type="entry name" value="Peptidase_M13_N"/>
</dbReference>
<keyword evidence="6 12" id="KW-0378">Hydrolase</keyword>
<name>B4PZP7_DROYA</name>
<evidence type="ECO:0000313" key="13">
    <source>
        <dbReference type="Proteomes" id="UP000002282"/>
    </source>
</evidence>
<dbReference type="KEGG" id="dya:Dyak_GE16812"/>
<evidence type="ECO:0000256" key="3">
    <source>
        <dbReference type="ARBA" id="ARBA00007357"/>
    </source>
</evidence>
<evidence type="ECO:0000256" key="6">
    <source>
        <dbReference type="ARBA" id="ARBA00022801"/>
    </source>
</evidence>
<dbReference type="MEROPS" id="M13.A13"/>
<feature type="domain" description="Peptidase M13 C-terminal" evidence="10">
    <location>
        <begin position="417"/>
        <end position="590"/>
    </location>
</feature>
<dbReference type="GO" id="GO:0016485">
    <property type="term" value="P:protein processing"/>
    <property type="evidence" value="ECO:0007669"/>
    <property type="project" value="TreeGrafter"/>
</dbReference>
<protein>
    <submittedName>
        <fullName evidence="12">Uncharacterized protein, isoform A</fullName>
        <ecNumber evidence="12">3.4.24.-</ecNumber>
    </submittedName>
</protein>
<dbReference type="EMBL" id="CM000162">
    <property type="protein sequence ID" value="EDX01114.1"/>
    <property type="molecule type" value="Genomic_DNA"/>
</dbReference>
<dbReference type="Proteomes" id="UP000002282">
    <property type="component" value="Chromosome X"/>
</dbReference>
<reference evidence="12 13" key="2">
    <citation type="journal article" date="2007" name="PLoS Biol.">
        <title>Principles of genome evolution in the Drosophila melanogaster species group.</title>
        <authorList>
            <person name="Ranz J.M."/>
            <person name="Maurin D."/>
            <person name="Chan Y.S."/>
            <person name="von Grotthuss M."/>
            <person name="Hillier L.W."/>
            <person name="Roote J."/>
            <person name="Ashburner M."/>
            <person name="Bergman C.M."/>
        </authorList>
    </citation>
    <scope>NUCLEOTIDE SEQUENCE [LARGE SCALE GENOMIC DNA]</scope>
    <source>
        <strain evidence="13">Tai18E2 / Tucson 14021-0261.01</strain>
    </source>
</reference>
<dbReference type="PROSITE" id="PS51885">
    <property type="entry name" value="NEPRILYSIN"/>
    <property type="match status" value="1"/>
</dbReference>
<dbReference type="OMA" id="VDFYEHA"/>
<feature type="domain" description="Peptidase M13 N-terminal" evidence="11">
    <location>
        <begin position="27"/>
        <end position="91"/>
    </location>
</feature>
<dbReference type="AlphaFoldDB" id="B4PZP7"/>
<dbReference type="SUPFAM" id="SSF55486">
    <property type="entry name" value="Metalloproteases ('zincins'), catalytic domain"/>
    <property type="match status" value="1"/>
</dbReference>
<evidence type="ECO:0000313" key="12">
    <source>
        <dbReference type="EMBL" id="EDX01114.1"/>
    </source>
</evidence>
<dbReference type="OrthoDB" id="7870337at2759"/>
<evidence type="ECO:0000259" key="10">
    <source>
        <dbReference type="Pfam" id="PF01431"/>
    </source>
</evidence>
<organism evidence="12 13">
    <name type="scientific">Drosophila yakuba</name>
    <name type="common">Fruit fly</name>
    <dbReference type="NCBI Taxonomy" id="7245"/>
    <lineage>
        <taxon>Eukaryota</taxon>
        <taxon>Metazoa</taxon>
        <taxon>Ecdysozoa</taxon>
        <taxon>Arthropoda</taxon>
        <taxon>Hexapoda</taxon>
        <taxon>Insecta</taxon>
        <taxon>Pterygota</taxon>
        <taxon>Neoptera</taxon>
        <taxon>Endopterygota</taxon>
        <taxon>Diptera</taxon>
        <taxon>Brachycera</taxon>
        <taxon>Muscomorpha</taxon>
        <taxon>Ephydroidea</taxon>
        <taxon>Drosophilidae</taxon>
        <taxon>Drosophila</taxon>
        <taxon>Sophophora</taxon>
    </lineage>
</organism>
<dbReference type="GO" id="GO:0046872">
    <property type="term" value="F:metal ion binding"/>
    <property type="evidence" value="ECO:0007669"/>
    <property type="project" value="UniProtKB-KW"/>
</dbReference>
<dbReference type="Gene3D" id="3.40.390.10">
    <property type="entry name" value="Collagenase (Catalytic Domain)"/>
    <property type="match status" value="2"/>
</dbReference>
<keyword evidence="5" id="KW-0479">Metal-binding</keyword>
<evidence type="ECO:0000256" key="7">
    <source>
        <dbReference type="ARBA" id="ARBA00022833"/>
    </source>
</evidence>
<evidence type="ECO:0000256" key="5">
    <source>
        <dbReference type="ARBA" id="ARBA00022723"/>
    </source>
</evidence>
<proteinExistence type="inferred from homology"/>
<keyword evidence="8" id="KW-0482">Metalloprotease</keyword>
<dbReference type="GO" id="GO:0005886">
    <property type="term" value="C:plasma membrane"/>
    <property type="evidence" value="ECO:0007669"/>
    <property type="project" value="UniProtKB-SubCell"/>
</dbReference>
<evidence type="ECO:0000256" key="2">
    <source>
        <dbReference type="ARBA" id="ARBA00004401"/>
    </source>
</evidence>
<evidence type="ECO:0000256" key="1">
    <source>
        <dbReference type="ARBA" id="ARBA00001947"/>
    </source>
</evidence>
<dbReference type="Pfam" id="PF01431">
    <property type="entry name" value="Peptidase_M13"/>
    <property type="match status" value="1"/>
</dbReference>
<keyword evidence="13" id="KW-1185">Reference proteome</keyword>
<feature type="chain" id="PRO_5002820023" evidence="9">
    <location>
        <begin position="22"/>
        <end position="600"/>
    </location>
</feature>
<evidence type="ECO:0000256" key="4">
    <source>
        <dbReference type="ARBA" id="ARBA00022670"/>
    </source>
</evidence>
<dbReference type="InterPro" id="IPR024079">
    <property type="entry name" value="MetalloPept_cat_dom_sf"/>
</dbReference>
<keyword evidence="7" id="KW-0862">Zinc</keyword>
<feature type="signal peptide" evidence="9">
    <location>
        <begin position="1"/>
        <end position="21"/>
    </location>
</feature>
<dbReference type="GO" id="GO:0004222">
    <property type="term" value="F:metalloendopeptidase activity"/>
    <property type="evidence" value="ECO:0007669"/>
    <property type="project" value="InterPro"/>
</dbReference>
<dbReference type="InterPro" id="IPR000718">
    <property type="entry name" value="Peptidase_M13"/>
</dbReference>
<sequence>MHCKRRLVVLIVGLLLVQVKSHPQADPCQNFYGVACGNWSSIHASDSYQSVLGQLDYNYQAKLADLLDTDRGEDEPHSVQQLRYFYTACRRPLSQDQVLRSLEQLIALEHIQFEEMTVGLTAAFRLEVIANINHYNKYEIWKLLLARQEHWDPNTTNRESLTRDQFDELWVRMPKIPFPEKEDFWYQVSQLEAELTSIGSEKDEVPRDELVTWIPSFWMLPWPNRYLTYRDLYSVARLLALRTPQFMLTYMYLRLKLLPEGLSKDSWLMDRDQCAEQSRQILSHPAVWLIEQNHPRLQEEPMLLDIFEELKQRFGQKLRANRNNFTRRTQQFLVRKLKRMRLRLSILPRNASALNMGQLIDGHYRHVHMNASDYFGNLYIGLNHSRPQFNTLASSRSPRSVLLPIQMHEYGTFASPFYITEKNMLIVPLSLLEPPLYAHDQPPILTYSSLGFILAHELSHGFDSEGVTYSADGVASRAVYREIGRNPRFQHEVSCLDRKFGSRRYEKFADASGLELAYSAYFDTAQTDRKRHRSTDNLLSQQQQFFLNFARFFCSDGELSEESDHGSDRKRVNDAVAHFKPFREAFHCGTSHRRRHCRLF</sequence>
<dbReference type="eggNOG" id="KOG3624">
    <property type="taxonomic scope" value="Eukaryota"/>
</dbReference>
<dbReference type="HOGENOM" id="CLU_006187_9_1_1"/>
<dbReference type="EC" id="3.4.24.-" evidence="12"/>
<comment type="similarity">
    <text evidence="3">Belongs to the peptidase M13 family.</text>
</comment>
<dbReference type="GO" id="GO:0045434">
    <property type="term" value="P:negative regulation of female receptivity, post-mating"/>
    <property type="evidence" value="ECO:0007669"/>
    <property type="project" value="EnsemblMetazoa"/>
</dbReference>
<reference evidence="12 13" key="1">
    <citation type="journal article" date="2007" name="Nature">
        <title>Evolution of genes and genomes on the Drosophila phylogeny.</title>
        <authorList>
            <consortium name="Drosophila 12 Genomes Consortium"/>
            <person name="Clark A.G."/>
            <person name="Eisen M.B."/>
            <person name="Smith D.R."/>
            <person name="Bergman C.M."/>
            <person name="Oliver B."/>
            <person name="Markow T.A."/>
            <person name="Kaufman T.C."/>
            <person name="Kellis M."/>
            <person name="Gelbart W."/>
            <person name="Iyer V.N."/>
            <person name="Pollard D.A."/>
            <person name="Sackton T.B."/>
            <person name="Larracuente A.M."/>
            <person name="Singh N.D."/>
            <person name="Abad J.P."/>
            <person name="Abt D.N."/>
            <person name="Adryan B."/>
            <person name="Aguade M."/>
            <person name="Akashi H."/>
            <person name="Anderson W.W."/>
            <person name="Aquadro C.F."/>
            <person name="Ardell D.H."/>
            <person name="Arguello R."/>
            <person name="Artieri C.G."/>
            <person name="Barbash D.A."/>
            <person name="Barker D."/>
            <person name="Barsanti P."/>
            <person name="Batterham P."/>
            <person name="Batzoglou S."/>
            <person name="Begun D."/>
            <person name="Bhutkar A."/>
            <person name="Blanco E."/>
            <person name="Bosak S.A."/>
            <person name="Bradley R.K."/>
            <person name="Brand A.D."/>
            <person name="Brent M.R."/>
            <person name="Brooks A.N."/>
            <person name="Brown R.H."/>
            <person name="Butlin R.K."/>
            <person name="Caggese C."/>
            <person name="Calvi B.R."/>
            <person name="Bernardo de Carvalho A."/>
            <person name="Caspi A."/>
            <person name="Castrezana S."/>
            <person name="Celniker S.E."/>
            <person name="Chang J.L."/>
            <person name="Chapple C."/>
            <person name="Chatterji S."/>
            <person name="Chinwalla A."/>
            <person name="Civetta A."/>
            <person name="Clifton S.W."/>
            <person name="Comeron J.M."/>
            <person name="Costello J.C."/>
            <person name="Coyne J.A."/>
            <person name="Daub J."/>
            <person name="David R.G."/>
            <person name="Delcher A.L."/>
            <person name="Delehaunty K."/>
            <person name="Do C.B."/>
            <person name="Ebling H."/>
            <person name="Edwards K."/>
            <person name="Eickbush T."/>
            <person name="Evans J.D."/>
            <person name="Filipski A."/>
            <person name="Findeiss S."/>
            <person name="Freyhult E."/>
            <person name="Fulton L."/>
            <person name="Fulton R."/>
            <person name="Garcia A.C."/>
            <person name="Gardiner A."/>
            <person name="Garfield D.A."/>
            <person name="Garvin B.E."/>
            <person name="Gibson G."/>
            <person name="Gilbert D."/>
            <person name="Gnerre S."/>
            <person name="Godfrey J."/>
            <person name="Good R."/>
            <person name="Gotea V."/>
            <person name="Gravely B."/>
            <person name="Greenberg A.J."/>
            <person name="Griffiths-Jones S."/>
            <person name="Gross S."/>
            <person name="Guigo R."/>
            <person name="Gustafson E.A."/>
            <person name="Haerty W."/>
            <person name="Hahn M.W."/>
            <person name="Halligan D.L."/>
            <person name="Halpern A.L."/>
            <person name="Halter G.M."/>
            <person name="Han M.V."/>
            <person name="Heger A."/>
            <person name="Hillier L."/>
            <person name="Hinrichs A.S."/>
            <person name="Holmes I."/>
            <person name="Hoskins R.A."/>
            <person name="Hubisz M.J."/>
            <person name="Hultmark D."/>
            <person name="Huntley M.A."/>
            <person name="Jaffe D.B."/>
            <person name="Jagadeeshan S."/>
            <person name="Jeck W.R."/>
            <person name="Johnson J."/>
            <person name="Jones C.D."/>
            <person name="Jordan W.C."/>
            <person name="Karpen G.H."/>
            <person name="Kataoka E."/>
            <person name="Keightley P.D."/>
            <person name="Kheradpour P."/>
            <person name="Kirkness E.F."/>
            <person name="Koerich L.B."/>
            <person name="Kristiansen K."/>
            <person name="Kudrna D."/>
            <person name="Kulathinal R.J."/>
            <person name="Kumar S."/>
            <person name="Kwok R."/>
            <person name="Lander E."/>
            <person name="Langley C.H."/>
            <person name="Lapoint R."/>
            <person name="Lazzaro B.P."/>
            <person name="Lee S.J."/>
            <person name="Levesque L."/>
            <person name="Li R."/>
            <person name="Lin C.F."/>
            <person name="Lin M.F."/>
            <person name="Lindblad-Toh K."/>
            <person name="Llopart A."/>
            <person name="Long M."/>
            <person name="Low L."/>
            <person name="Lozovsky E."/>
            <person name="Lu J."/>
            <person name="Luo M."/>
            <person name="Machado C.A."/>
            <person name="Makalowski W."/>
            <person name="Marzo M."/>
            <person name="Matsuda M."/>
            <person name="Matzkin L."/>
            <person name="McAllister B."/>
            <person name="McBride C.S."/>
            <person name="McKernan B."/>
            <person name="McKernan K."/>
            <person name="Mendez-Lago M."/>
            <person name="Minx P."/>
            <person name="Mollenhauer M.U."/>
            <person name="Montooth K."/>
            <person name="Mount S.M."/>
            <person name="Mu X."/>
            <person name="Myers E."/>
            <person name="Negre B."/>
            <person name="Newfeld S."/>
            <person name="Nielsen R."/>
            <person name="Noor M.A."/>
            <person name="O'Grady P."/>
            <person name="Pachter L."/>
            <person name="Papaceit M."/>
            <person name="Parisi M.J."/>
            <person name="Parisi M."/>
            <person name="Parts L."/>
            <person name="Pedersen J.S."/>
            <person name="Pesole G."/>
            <person name="Phillippy A.M."/>
            <person name="Ponting C.P."/>
            <person name="Pop M."/>
            <person name="Porcelli D."/>
            <person name="Powell J.R."/>
            <person name="Prohaska S."/>
            <person name="Pruitt K."/>
            <person name="Puig M."/>
            <person name="Quesneville H."/>
            <person name="Ram K.R."/>
            <person name="Rand D."/>
            <person name="Rasmussen M.D."/>
            <person name="Reed L.K."/>
            <person name="Reenan R."/>
            <person name="Reily A."/>
            <person name="Remington K.A."/>
            <person name="Rieger T.T."/>
            <person name="Ritchie M.G."/>
            <person name="Robin C."/>
            <person name="Rogers Y.H."/>
            <person name="Rohde C."/>
            <person name="Rozas J."/>
            <person name="Rubenfield M.J."/>
            <person name="Ruiz A."/>
            <person name="Russo S."/>
            <person name="Salzberg S.L."/>
            <person name="Sanchez-Gracia A."/>
            <person name="Saranga D.J."/>
            <person name="Sato H."/>
            <person name="Schaeffer S.W."/>
            <person name="Schatz M.C."/>
            <person name="Schlenke T."/>
            <person name="Schwartz R."/>
            <person name="Segarra C."/>
            <person name="Singh R.S."/>
            <person name="Sirot L."/>
            <person name="Sirota M."/>
            <person name="Sisneros N.B."/>
            <person name="Smith C.D."/>
            <person name="Smith T.F."/>
            <person name="Spieth J."/>
            <person name="Stage D.E."/>
            <person name="Stark A."/>
            <person name="Stephan W."/>
            <person name="Strausberg R.L."/>
            <person name="Strempel S."/>
            <person name="Sturgill D."/>
            <person name="Sutton G."/>
            <person name="Sutton G.G."/>
            <person name="Tao W."/>
            <person name="Teichmann S."/>
            <person name="Tobari Y.N."/>
            <person name="Tomimura Y."/>
            <person name="Tsolas J.M."/>
            <person name="Valente V.L."/>
            <person name="Venter E."/>
            <person name="Venter J.C."/>
            <person name="Vicario S."/>
            <person name="Vieira F.G."/>
            <person name="Vilella A.J."/>
            <person name="Villasante A."/>
            <person name="Walenz B."/>
            <person name="Wang J."/>
            <person name="Wasserman M."/>
            <person name="Watts T."/>
            <person name="Wilson D."/>
            <person name="Wilson R.K."/>
            <person name="Wing R.A."/>
            <person name="Wolfner M.F."/>
            <person name="Wong A."/>
            <person name="Wong G.K."/>
            <person name="Wu C.I."/>
            <person name="Wu G."/>
            <person name="Yamamoto D."/>
            <person name="Yang H.P."/>
            <person name="Yang S.P."/>
            <person name="Yorke J.A."/>
            <person name="Yoshida K."/>
            <person name="Zdobnov E."/>
            <person name="Zhang P."/>
            <person name="Zhang Y."/>
            <person name="Zimin A.V."/>
            <person name="Baldwin J."/>
            <person name="Abdouelleil A."/>
            <person name="Abdulkadir J."/>
            <person name="Abebe A."/>
            <person name="Abera B."/>
            <person name="Abreu J."/>
            <person name="Acer S.C."/>
            <person name="Aftuck L."/>
            <person name="Alexander A."/>
            <person name="An P."/>
            <person name="Anderson E."/>
            <person name="Anderson S."/>
            <person name="Arachi H."/>
            <person name="Azer M."/>
            <person name="Bachantsang P."/>
            <person name="Barry A."/>
            <person name="Bayul T."/>
            <person name="Berlin A."/>
            <person name="Bessette D."/>
            <person name="Bloom T."/>
            <person name="Blye J."/>
            <person name="Boguslavskiy L."/>
            <person name="Bonnet C."/>
            <person name="Boukhgalter B."/>
            <person name="Bourzgui I."/>
            <person name="Brown A."/>
            <person name="Cahill P."/>
            <person name="Channer S."/>
            <person name="Cheshatsang Y."/>
            <person name="Chuda L."/>
            <person name="Citroen M."/>
            <person name="Collymore A."/>
            <person name="Cooke P."/>
            <person name="Costello M."/>
            <person name="D'Aco K."/>
            <person name="Daza R."/>
            <person name="De Haan G."/>
            <person name="DeGray S."/>
            <person name="DeMaso C."/>
            <person name="Dhargay N."/>
            <person name="Dooley K."/>
            <person name="Dooley E."/>
            <person name="Doricent M."/>
            <person name="Dorje P."/>
            <person name="Dorjee K."/>
            <person name="Dupes A."/>
            <person name="Elong R."/>
            <person name="Falk J."/>
            <person name="Farina A."/>
            <person name="Faro S."/>
            <person name="Ferguson D."/>
            <person name="Fisher S."/>
            <person name="Foley C.D."/>
            <person name="Franke A."/>
            <person name="Friedrich D."/>
            <person name="Gadbois L."/>
            <person name="Gearin G."/>
            <person name="Gearin C.R."/>
            <person name="Giannoukos G."/>
            <person name="Goode T."/>
            <person name="Graham J."/>
            <person name="Grandbois E."/>
            <person name="Grewal S."/>
            <person name="Gyaltsen K."/>
            <person name="Hafez N."/>
            <person name="Hagos B."/>
            <person name="Hall J."/>
            <person name="Henson C."/>
            <person name="Hollinger A."/>
            <person name="Honan T."/>
            <person name="Huard M.D."/>
            <person name="Hughes L."/>
            <person name="Hurhula B."/>
            <person name="Husby M.E."/>
            <person name="Kamat A."/>
            <person name="Kanga B."/>
            <person name="Kashin S."/>
            <person name="Khazanovich D."/>
            <person name="Kisner P."/>
            <person name="Lance K."/>
            <person name="Lara M."/>
            <person name="Lee W."/>
            <person name="Lennon N."/>
            <person name="Letendre F."/>
            <person name="LeVine R."/>
            <person name="Lipovsky A."/>
            <person name="Liu X."/>
            <person name="Liu J."/>
            <person name="Liu S."/>
            <person name="Lokyitsang T."/>
            <person name="Lokyitsang Y."/>
            <person name="Lubonja R."/>
            <person name="Lui A."/>
            <person name="MacDonald P."/>
            <person name="Magnisalis V."/>
            <person name="Maru K."/>
            <person name="Matthews C."/>
            <person name="McCusker W."/>
            <person name="McDonough S."/>
            <person name="Mehta T."/>
            <person name="Meldrim J."/>
            <person name="Meneus L."/>
            <person name="Mihai O."/>
            <person name="Mihalev A."/>
            <person name="Mihova T."/>
            <person name="Mittelman R."/>
            <person name="Mlenga V."/>
            <person name="Montmayeur A."/>
            <person name="Mulrain L."/>
            <person name="Navidi A."/>
            <person name="Naylor J."/>
            <person name="Negash T."/>
            <person name="Nguyen T."/>
            <person name="Nguyen N."/>
            <person name="Nicol R."/>
            <person name="Norbu C."/>
            <person name="Norbu N."/>
            <person name="Novod N."/>
            <person name="O'Neill B."/>
            <person name="Osman S."/>
            <person name="Markiewicz E."/>
            <person name="Oyono O.L."/>
            <person name="Patti C."/>
            <person name="Phunkhang P."/>
            <person name="Pierre F."/>
            <person name="Priest M."/>
            <person name="Raghuraman S."/>
            <person name="Rege F."/>
            <person name="Reyes R."/>
            <person name="Rise C."/>
            <person name="Rogov P."/>
            <person name="Ross K."/>
            <person name="Ryan E."/>
            <person name="Settipalli S."/>
            <person name="Shea T."/>
            <person name="Sherpa N."/>
            <person name="Shi L."/>
            <person name="Shih D."/>
            <person name="Sparrow T."/>
            <person name="Spaulding J."/>
            <person name="Stalker J."/>
            <person name="Stange-Thomann N."/>
            <person name="Stavropoulos S."/>
            <person name="Stone C."/>
            <person name="Strader C."/>
            <person name="Tesfaye S."/>
            <person name="Thomson T."/>
            <person name="Thoulutsang Y."/>
            <person name="Thoulutsang D."/>
            <person name="Topham K."/>
            <person name="Topping I."/>
            <person name="Tsamla T."/>
            <person name="Vassiliev H."/>
            <person name="Vo A."/>
            <person name="Wangchuk T."/>
            <person name="Wangdi T."/>
            <person name="Weiand M."/>
            <person name="Wilkinson J."/>
            <person name="Wilson A."/>
            <person name="Yadav S."/>
            <person name="Young G."/>
            <person name="Yu Q."/>
            <person name="Zembek L."/>
            <person name="Zhong D."/>
            <person name="Zimmer A."/>
            <person name="Zwirko Z."/>
            <person name="Jaffe D.B."/>
            <person name="Alvarez P."/>
            <person name="Brockman W."/>
            <person name="Butler J."/>
            <person name="Chin C."/>
            <person name="Gnerre S."/>
            <person name="Grabherr M."/>
            <person name="Kleber M."/>
            <person name="Mauceli E."/>
            <person name="MacCallum I."/>
        </authorList>
    </citation>
    <scope>NUCLEOTIDE SEQUENCE [LARGE SCALE GENOMIC DNA]</scope>
    <source>
        <strain evidence="13">Tai18E2 / Tucson 14021-0261.01</strain>
    </source>
</reference>
<gene>
    <name evidence="12" type="primary">Dyak\GE16812</name>
    <name evidence="12" type="synonym">dyak_GLEANR_18199</name>
    <name evidence="12" type="synonym">GE16812</name>
    <name evidence="12" type="ORF">Dyak_GE16812</name>
</gene>
<comment type="subcellular location">
    <subcellularLocation>
        <location evidence="2">Cell membrane</location>
        <topology evidence="2">Single-pass type II membrane protein</topology>
    </subcellularLocation>
</comment>